<comment type="caution">
    <text evidence="2">The sequence shown here is derived from an EMBL/GenBank/DDBJ whole genome shotgun (WGS) entry which is preliminary data.</text>
</comment>
<sequence length="63" mass="7243">MDIRDLGCYSRVSVRISRRERDVLEVSKPARDLYNTFIVLILLFIALILLFIALISILESAFA</sequence>
<name>A0AAP0J156_9MAGN</name>
<evidence type="ECO:0000313" key="2">
    <source>
        <dbReference type="EMBL" id="KAK9125556.1"/>
    </source>
</evidence>
<gene>
    <name evidence="2" type="ORF">Scep_014402</name>
</gene>
<protein>
    <submittedName>
        <fullName evidence="2">Uncharacterized protein</fullName>
    </submittedName>
</protein>
<keyword evidence="1" id="KW-0812">Transmembrane</keyword>
<evidence type="ECO:0000256" key="1">
    <source>
        <dbReference type="SAM" id="Phobius"/>
    </source>
</evidence>
<accession>A0AAP0J156</accession>
<evidence type="ECO:0000313" key="3">
    <source>
        <dbReference type="Proteomes" id="UP001419268"/>
    </source>
</evidence>
<dbReference type="AlphaFoldDB" id="A0AAP0J156"/>
<feature type="transmembrane region" description="Helical" evidence="1">
    <location>
        <begin position="37"/>
        <end position="58"/>
    </location>
</feature>
<keyword evidence="3" id="KW-1185">Reference proteome</keyword>
<dbReference type="EMBL" id="JBBNAG010000006">
    <property type="protein sequence ID" value="KAK9125556.1"/>
    <property type="molecule type" value="Genomic_DNA"/>
</dbReference>
<organism evidence="2 3">
    <name type="scientific">Stephania cephalantha</name>
    <dbReference type="NCBI Taxonomy" id="152367"/>
    <lineage>
        <taxon>Eukaryota</taxon>
        <taxon>Viridiplantae</taxon>
        <taxon>Streptophyta</taxon>
        <taxon>Embryophyta</taxon>
        <taxon>Tracheophyta</taxon>
        <taxon>Spermatophyta</taxon>
        <taxon>Magnoliopsida</taxon>
        <taxon>Ranunculales</taxon>
        <taxon>Menispermaceae</taxon>
        <taxon>Menispermoideae</taxon>
        <taxon>Cissampelideae</taxon>
        <taxon>Stephania</taxon>
    </lineage>
</organism>
<proteinExistence type="predicted"/>
<reference evidence="2 3" key="1">
    <citation type="submission" date="2024-01" db="EMBL/GenBank/DDBJ databases">
        <title>Genome assemblies of Stephania.</title>
        <authorList>
            <person name="Yang L."/>
        </authorList>
    </citation>
    <scope>NUCLEOTIDE SEQUENCE [LARGE SCALE GENOMIC DNA]</scope>
    <source>
        <strain evidence="2">JXDWG</strain>
        <tissue evidence="2">Leaf</tissue>
    </source>
</reference>
<keyword evidence="1" id="KW-1133">Transmembrane helix</keyword>
<keyword evidence="1" id="KW-0472">Membrane</keyword>
<dbReference type="Proteomes" id="UP001419268">
    <property type="component" value="Unassembled WGS sequence"/>
</dbReference>